<dbReference type="PANTHER" id="PTHR46425">
    <property type="entry name" value="TRANSCRIPTION TERMINATION FACTOR RHO"/>
    <property type="match status" value="1"/>
</dbReference>
<evidence type="ECO:0000256" key="8">
    <source>
        <dbReference type="ARBA" id="ARBA00023163"/>
    </source>
</evidence>
<dbReference type="Proteomes" id="UP000286947">
    <property type="component" value="Unassembled WGS sequence"/>
</dbReference>
<dbReference type="InterPro" id="IPR012340">
    <property type="entry name" value="NA-bd_OB-fold"/>
</dbReference>
<dbReference type="InterPro" id="IPR011113">
    <property type="entry name" value="Rho_RNA-bd"/>
</dbReference>
<dbReference type="GO" id="GO:0005524">
    <property type="term" value="F:ATP binding"/>
    <property type="evidence" value="ECO:0007669"/>
    <property type="project" value="UniProtKB-UniRule"/>
</dbReference>
<keyword evidence="1 9" id="KW-0806">Transcription termination</keyword>
<evidence type="ECO:0000256" key="9">
    <source>
        <dbReference type="HAMAP-Rule" id="MF_01884"/>
    </source>
</evidence>
<comment type="caution">
    <text evidence="9">Lacks conserved residue(s) required for the propagation of feature annotation.</text>
</comment>
<keyword evidence="7 9" id="KW-0805">Transcription regulation</keyword>
<dbReference type="PROSITE" id="PS51856">
    <property type="entry name" value="RHO_RNA_BD"/>
    <property type="match status" value="1"/>
</dbReference>
<dbReference type="EC" id="3.6.4.-" evidence="9 10"/>
<dbReference type="SMART" id="SM00959">
    <property type="entry name" value="Rho_N"/>
    <property type="match status" value="1"/>
</dbReference>
<dbReference type="GO" id="GO:0016787">
    <property type="term" value="F:hydrolase activity"/>
    <property type="evidence" value="ECO:0007669"/>
    <property type="project" value="UniProtKB-KW"/>
</dbReference>
<dbReference type="NCBIfam" id="TIGR00767">
    <property type="entry name" value="rho"/>
    <property type="match status" value="1"/>
</dbReference>
<name>A0A433SHI0_9BURK</name>
<dbReference type="InterPro" id="IPR000194">
    <property type="entry name" value="ATPase_F1/V1/A1_a/bsu_nucl-bd"/>
</dbReference>
<dbReference type="Gene3D" id="2.40.50.140">
    <property type="entry name" value="Nucleic acid-binding proteins"/>
    <property type="match status" value="1"/>
</dbReference>
<dbReference type="AlphaFoldDB" id="A0A433SHI0"/>
<keyword evidence="2 9" id="KW-0547">Nucleotide-binding</keyword>
<comment type="similarity">
    <text evidence="9 11">Belongs to the Rho family.</text>
</comment>
<dbReference type="CDD" id="cd04459">
    <property type="entry name" value="Rho_CSD"/>
    <property type="match status" value="1"/>
</dbReference>
<evidence type="ECO:0000313" key="13">
    <source>
        <dbReference type="EMBL" id="RUS68205.1"/>
    </source>
</evidence>
<evidence type="ECO:0000313" key="14">
    <source>
        <dbReference type="Proteomes" id="UP000286947"/>
    </source>
</evidence>
<dbReference type="RefSeq" id="WP_126978160.1">
    <property type="nucleotide sequence ID" value="NZ_CAWUGC010000006.1"/>
</dbReference>
<comment type="function">
    <text evidence="9">Facilitates transcription termination by a mechanism that involves Rho binding to the nascent RNA, activation of Rho's RNA-dependent ATPase activity, and release of the mRNA from the DNA template.</text>
</comment>
<evidence type="ECO:0000256" key="4">
    <source>
        <dbReference type="ARBA" id="ARBA00022806"/>
    </source>
</evidence>
<dbReference type="Gene3D" id="1.10.720.10">
    <property type="match status" value="1"/>
</dbReference>
<feature type="domain" description="Rho RNA-BD" evidence="12">
    <location>
        <begin position="48"/>
        <end position="123"/>
    </location>
</feature>
<accession>A0A433SHI0</accession>
<dbReference type="EMBL" id="PQSP01000001">
    <property type="protein sequence ID" value="RUS68205.1"/>
    <property type="molecule type" value="Genomic_DNA"/>
</dbReference>
<dbReference type="NCBIfam" id="NF006886">
    <property type="entry name" value="PRK09376.1"/>
    <property type="match status" value="1"/>
</dbReference>
<comment type="caution">
    <text evidence="13">The sequence shown here is derived from an EMBL/GenBank/DDBJ whole genome shotgun (WGS) entry which is preliminary data.</text>
</comment>
<dbReference type="InterPro" id="IPR003593">
    <property type="entry name" value="AAA+_ATPase"/>
</dbReference>
<evidence type="ECO:0000256" key="5">
    <source>
        <dbReference type="ARBA" id="ARBA00022840"/>
    </source>
</evidence>
<evidence type="ECO:0000256" key="1">
    <source>
        <dbReference type="ARBA" id="ARBA00022472"/>
    </source>
</evidence>
<dbReference type="GO" id="GO:0005829">
    <property type="term" value="C:cytosol"/>
    <property type="evidence" value="ECO:0007669"/>
    <property type="project" value="UniProtKB-ARBA"/>
</dbReference>
<keyword evidence="14" id="KW-1185">Reference proteome</keyword>
<evidence type="ECO:0000259" key="12">
    <source>
        <dbReference type="PROSITE" id="PS51856"/>
    </source>
</evidence>
<dbReference type="FunFam" id="3.40.50.300:FF:000072">
    <property type="entry name" value="Transcription termination factor Rho"/>
    <property type="match status" value="1"/>
</dbReference>
<keyword evidence="5 9" id="KW-0067">ATP-binding</keyword>
<sequence length="420" mass="47372">MHLSELKKLHVSALLEMAEGLEIDNAARLRKQELMFAIMKKRAKGGEQVFGDGVLEVLPDGFGFLRAPEASYMAATDDIYISPSQIRRFNLHTGDAIEGEVRTPKDGERYFALVKVDRVNGLTPEQNKHKIMFENLTPLFPNKQLVLERDTRSEENITGRIIDLISPIGKGQRALIVAPPKSGKTVLMQNIAHAITANNPDVYLIVLLVDERPEEVTEMQRSVQGEVVSSTFDEPATRHVHVAEMVIERAKRLVELKKDVVILLDSITRLARAYNNVVPSSGKVLTGGVDANALQRPKRFFGAARNIEEGGSLTIIATALIDTGSRMDEVIFEEFKGTGNSEIQLDRRLYEKRVFPAIALNKSGTRREELLVPNDVLQKTWILRKLLYQMDEIEAMEFIQTKMRQTKNNNEFFEMMRKGS</sequence>
<dbReference type="SUPFAM" id="SSF50249">
    <property type="entry name" value="Nucleic acid-binding proteins"/>
    <property type="match status" value="1"/>
</dbReference>
<dbReference type="SUPFAM" id="SSF52540">
    <property type="entry name" value="P-loop containing nucleoside triphosphate hydrolases"/>
    <property type="match status" value="1"/>
</dbReference>
<dbReference type="InterPro" id="IPR011112">
    <property type="entry name" value="Rho-like_N"/>
</dbReference>
<dbReference type="GO" id="GO:0004386">
    <property type="term" value="F:helicase activity"/>
    <property type="evidence" value="ECO:0007669"/>
    <property type="project" value="UniProtKB-UniRule"/>
</dbReference>
<evidence type="ECO:0000256" key="2">
    <source>
        <dbReference type="ARBA" id="ARBA00022741"/>
    </source>
</evidence>
<proteinExistence type="inferred from homology"/>
<evidence type="ECO:0000256" key="3">
    <source>
        <dbReference type="ARBA" id="ARBA00022801"/>
    </source>
</evidence>
<keyword evidence="4 9" id="KW-0347">Helicase</keyword>
<keyword evidence="3 9" id="KW-0378">Hydrolase</keyword>
<dbReference type="Pfam" id="PF07497">
    <property type="entry name" value="Rho_RNA_bind"/>
    <property type="match status" value="1"/>
</dbReference>
<dbReference type="OrthoDB" id="9805197at2"/>
<dbReference type="PANTHER" id="PTHR46425:SF1">
    <property type="entry name" value="TRANSCRIPTION TERMINATION FACTOR RHO"/>
    <property type="match status" value="1"/>
</dbReference>
<gene>
    <name evidence="9 13" type="primary">rho</name>
    <name evidence="13" type="ORF">CUZ56_00692</name>
</gene>
<dbReference type="GO" id="GO:0003723">
    <property type="term" value="F:RNA binding"/>
    <property type="evidence" value="ECO:0007669"/>
    <property type="project" value="UniProtKB-UniRule"/>
</dbReference>
<evidence type="ECO:0000256" key="6">
    <source>
        <dbReference type="ARBA" id="ARBA00022884"/>
    </source>
</evidence>
<dbReference type="InterPro" id="IPR004665">
    <property type="entry name" value="Term_rho"/>
</dbReference>
<dbReference type="SMART" id="SM00357">
    <property type="entry name" value="CSP"/>
    <property type="match status" value="1"/>
</dbReference>
<feature type="binding site" evidence="9">
    <location>
        <position position="212"/>
    </location>
    <ligand>
        <name>ATP</name>
        <dbReference type="ChEBI" id="CHEBI:30616"/>
    </ligand>
</feature>
<dbReference type="HAMAP" id="MF_01884">
    <property type="entry name" value="Rho"/>
    <property type="match status" value="1"/>
</dbReference>
<dbReference type="InterPro" id="IPR036269">
    <property type="entry name" value="Rho_N_sf"/>
</dbReference>
<keyword evidence="6 9" id="KW-0694">RNA-binding</keyword>
<dbReference type="Pfam" id="PF00006">
    <property type="entry name" value="ATP-synt_ab"/>
    <property type="match status" value="1"/>
</dbReference>
<dbReference type="Pfam" id="PF07498">
    <property type="entry name" value="Rho_N"/>
    <property type="match status" value="1"/>
</dbReference>
<evidence type="ECO:0000256" key="7">
    <source>
        <dbReference type="ARBA" id="ARBA00023015"/>
    </source>
</evidence>
<evidence type="ECO:0000256" key="11">
    <source>
        <dbReference type="PROSITE-ProRule" id="PRU01203"/>
    </source>
</evidence>
<comment type="subunit">
    <text evidence="9">Homohexamer. The homohexamer assembles into an open ring structure.</text>
</comment>
<dbReference type="GO" id="GO:0006353">
    <property type="term" value="P:DNA-templated transcription termination"/>
    <property type="evidence" value="ECO:0007669"/>
    <property type="project" value="UniProtKB-UniRule"/>
</dbReference>
<dbReference type="SMART" id="SM00382">
    <property type="entry name" value="AAA"/>
    <property type="match status" value="1"/>
</dbReference>
<dbReference type="SUPFAM" id="SSF68912">
    <property type="entry name" value="Rho N-terminal domain-like"/>
    <property type="match status" value="1"/>
</dbReference>
<organism evidence="13 14">
    <name type="scientific">Saezia sanguinis</name>
    <dbReference type="NCBI Taxonomy" id="1965230"/>
    <lineage>
        <taxon>Bacteria</taxon>
        <taxon>Pseudomonadati</taxon>
        <taxon>Pseudomonadota</taxon>
        <taxon>Betaproteobacteria</taxon>
        <taxon>Burkholderiales</taxon>
        <taxon>Saeziaceae</taxon>
        <taxon>Saezia</taxon>
    </lineage>
</organism>
<dbReference type="InterPro" id="IPR027417">
    <property type="entry name" value="P-loop_NTPase"/>
</dbReference>
<reference evidence="13 14" key="1">
    <citation type="submission" date="2018-01" db="EMBL/GenBank/DDBJ databases">
        <title>Saezia sanguinis gen. nov., sp. nov., in the order Burkholderiales isolated from human blood.</title>
        <authorList>
            <person name="Medina-Pascual M.J."/>
            <person name="Valdezate S."/>
            <person name="Monzon S."/>
            <person name="Cuesta I."/>
            <person name="Carrasco G."/>
            <person name="Villalon P."/>
            <person name="Saez-Nieto J.A."/>
        </authorList>
    </citation>
    <scope>NUCLEOTIDE SEQUENCE [LARGE SCALE GENOMIC DNA]</scope>
    <source>
        <strain evidence="13 14">CNM695-12</strain>
    </source>
</reference>
<dbReference type="InterPro" id="IPR011129">
    <property type="entry name" value="CSD"/>
</dbReference>
<dbReference type="GO" id="GO:0008186">
    <property type="term" value="F:ATP-dependent activity, acting on RNA"/>
    <property type="evidence" value="ECO:0007669"/>
    <property type="project" value="UniProtKB-UniRule"/>
</dbReference>
<dbReference type="CDD" id="cd01128">
    <property type="entry name" value="rho_factor_C"/>
    <property type="match status" value="1"/>
</dbReference>
<feature type="binding site" evidence="9">
    <location>
        <begin position="181"/>
        <end position="186"/>
    </location>
    <ligand>
        <name>ATP</name>
        <dbReference type="ChEBI" id="CHEBI:30616"/>
    </ligand>
</feature>
<keyword evidence="8 9" id="KW-0804">Transcription</keyword>
<dbReference type="InterPro" id="IPR041703">
    <property type="entry name" value="Rho_factor_ATP-bd"/>
</dbReference>
<protein>
    <recommendedName>
        <fullName evidence="9 10">Transcription termination factor Rho</fullName>
        <ecNumber evidence="9 10">3.6.4.-</ecNumber>
    </recommendedName>
    <alternativeName>
        <fullName evidence="9">ATP-dependent helicase Rho</fullName>
    </alternativeName>
</protein>
<evidence type="ECO:0000256" key="10">
    <source>
        <dbReference type="NCBIfam" id="TIGR00767"/>
    </source>
</evidence>
<feature type="binding site" evidence="9">
    <location>
        <begin position="169"/>
        <end position="174"/>
    </location>
    <ligand>
        <name>ATP</name>
        <dbReference type="ChEBI" id="CHEBI:30616"/>
    </ligand>
</feature>
<dbReference type="Gene3D" id="3.40.50.300">
    <property type="entry name" value="P-loop containing nucleotide triphosphate hydrolases"/>
    <property type="match status" value="1"/>
</dbReference>